<gene>
    <name evidence="2" type="ORF">SLS56_005604</name>
</gene>
<dbReference type="PANTHER" id="PTHR33112:SF1">
    <property type="entry name" value="HETEROKARYON INCOMPATIBILITY DOMAIN-CONTAINING PROTEIN"/>
    <property type="match status" value="1"/>
</dbReference>
<organism evidence="2 3">
    <name type="scientific">Neofusicoccum ribis</name>
    <dbReference type="NCBI Taxonomy" id="45134"/>
    <lineage>
        <taxon>Eukaryota</taxon>
        <taxon>Fungi</taxon>
        <taxon>Dikarya</taxon>
        <taxon>Ascomycota</taxon>
        <taxon>Pezizomycotina</taxon>
        <taxon>Dothideomycetes</taxon>
        <taxon>Dothideomycetes incertae sedis</taxon>
        <taxon>Botryosphaeriales</taxon>
        <taxon>Botryosphaeriaceae</taxon>
        <taxon>Neofusicoccum</taxon>
    </lineage>
</organism>
<protein>
    <recommendedName>
        <fullName evidence="1">Heterokaryon incompatibility domain-containing protein</fullName>
    </recommendedName>
</protein>
<dbReference type="PANTHER" id="PTHR33112">
    <property type="entry name" value="DOMAIN PROTEIN, PUTATIVE-RELATED"/>
    <property type="match status" value="1"/>
</dbReference>
<evidence type="ECO:0000313" key="2">
    <source>
        <dbReference type="EMBL" id="KAL1629161.1"/>
    </source>
</evidence>
<evidence type="ECO:0000313" key="3">
    <source>
        <dbReference type="Proteomes" id="UP001521116"/>
    </source>
</evidence>
<accession>A0ABR3STW6</accession>
<feature type="domain" description="Heterokaryon incompatibility" evidence="1">
    <location>
        <begin position="64"/>
        <end position="215"/>
    </location>
</feature>
<keyword evidence="3" id="KW-1185">Reference proteome</keyword>
<comment type="caution">
    <text evidence="2">The sequence shown here is derived from an EMBL/GenBank/DDBJ whole genome shotgun (WGS) entry which is preliminary data.</text>
</comment>
<dbReference type="Pfam" id="PF06985">
    <property type="entry name" value="HET"/>
    <property type="match status" value="1"/>
</dbReference>
<sequence length="313" mass="35203">MCGFEVKRSTGTTTNFSGLIDWEDIRTKLDSIQPLEPWLSHPSGFRVIDVEQNNVVLAPPPCEYVTLSYVWGAEALDKPFYASLSNICSLEKPQGLLSGHIPATVQDAMKACAGLGKGYLWVDRFCILQDEDDNPSKKDQINAMGDIYRHAFATLVALEGDGADHGLFGVSNLKRELLCHFHIGNQLFREVAPHLDFNETVRESVWNSRGWTLQEAVLSNKLIFFTQHGVICEYGPNESIREEHLGFRSTSAKSLFWPEANSFDSLKDSLRQITERKFGKEDDILNAFSGVLKDRYGDHRFGLPLQGFEEALL</sequence>
<name>A0ABR3STW6_9PEZI</name>
<reference evidence="2 3" key="1">
    <citation type="submission" date="2024-02" db="EMBL/GenBank/DDBJ databases">
        <title>De novo assembly and annotation of 12 fungi associated with fruit tree decline syndrome in Ontario, Canada.</title>
        <authorList>
            <person name="Sulman M."/>
            <person name="Ellouze W."/>
            <person name="Ilyukhin E."/>
        </authorList>
    </citation>
    <scope>NUCLEOTIDE SEQUENCE [LARGE SCALE GENOMIC DNA]</scope>
    <source>
        <strain evidence="2 3">M1-105</strain>
    </source>
</reference>
<dbReference type="InterPro" id="IPR010730">
    <property type="entry name" value="HET"/>
</dbReference>
<proteinExistence type="predicted"/>
<dbReference type="EMBL" id="JAJVDC020000057">
    <property type="protein sequence ID" value="KAL1629161.1"/>
    <property type="molecule type" value="Genomic_DNA"/>
</dbReference>
<dbReference type="Proteomes" id="UP001521116">
    <property type="component" value="Unassembled WGS sequence"/>
</dbReference>
<evidence type="ECO:0000259" key="1">
    <source>
        <dbReference type="Pfam" id="PF06985"/>
    </source>
</evidence>